<evidence type="ECO:0000256" key="1">
    <source>
        <dbReference type="ARBA" id="ARBA00008894"/>
    </source>
</evidence>
<evidence type="ECO:0000313" key="11">
    <source>
        <dbReference type="Proteomes" id="UP001652660"/>
    </source>
</evidence>
<dbReference type="InterPro" id="IPR036388">
    <property type="entry name" value="WH-like_DNA-bd_sf"/>
</dbReference>
<dbReference type="SUPFAM" id="SSF52540">
    <property type="entry name" value="P-loop containing nucleoside triphosphate hydrolases"/>
    <property type="match status" value="1"/>
</dbReference>
<evidence type="ECO:0000259" key="8">
    <source>
        <dbReference type="Pfam" id="PF00931"/>
    </source>
</evidence>
<feature type="compositionally biased region" description="Low complexity" evidence="7">
    <location>
        <begin position="385"/>
        <end position="396"/>
    </location>
</feature>
<evidence type="ECO:0000256" key="6">
    <source>
        <dbReference type="ARBA" id="ARBA00022840"/>
    </source>
</evidence>
<evidence type="ECO:0000256" key="5">
    <source>
        <dbReference type="ARBA" id="ARBA00022821"/>
    </source>
</evidence>
<proteinExistence type="inferred from homology"/>
<dbReference type="OrthoDB" id="911815at2759"/>
<evidence type="ECO:0000259" key="10">
    <source>
        <dbReference type="Pfam" id="PF23598"/>
    </source>
</evidence>
<dbReference type="Gene3D" id="1.10.10.10">
    <property type="entry name" value="Winged helix-like DNA-binding domain superfamily/Winged helix DNA-binding domain"/>
    <property type="match status" value="1"/>
</dbReference>
<dbReference type="Proteomes" id="UP001652660">
    <property type="component" value="Chromosome 3c"/>
</dbReference>
<dbReference type="FunFam" id="1.10.10.10:FF:000322">
    <property type="entry name" value="Probable disease resistance protein At1g63360"/>
    <property type="match status" value="1"/>
</dbReference>
<comment type="similarity">
    <text evidence="1">Belongs to the disease resistance NB-LRR family.</text>
</comment>
<evidence type="ECO:0000313" key="12">
    <source>
        <dbReference type="RefSeq" id="XP_027118220.1"/>
    </source>
</evidence>
<keyword evidence="6" id="KW-0067">ATP-binding</keyword>
<dbReference type="PANTHER" id="PTHR23155:SF1185">
    <property type="entry name" value="DISEASE RESISTANCE RPP8-LIKE PROTEIN 3-RELATED"/>
    <property type="match status" value="1"/>
</dbReference>
<keyword evidence="4" id="KW-0547">Nucleotide-binding</keyword>
<reference evidence="11" key="1">
    <citation type="journal article" date="2025" name="Foods">
        <title>Unveiling the Microbial Signatures of Arabica Coffee Cherries: Insights into Ripeness Specific Diversity, Functional Traits, and Implications for Quality and Safety.</title>
        <authorList>
            <consortium name="RefSeq"/>
            <person name="Tenea G.N."/>
            <person name="Cifuentes V."/>
            <person name="Reyes P."/>
            <person name="Cevallos-Vallejos M."/>
        </authorList>
    </citation>
    <scope>NUCLEOTIDE SEQUENCE [LARGE SCALE GENOMIC DNA]</scope>
</reference>
<protein>
    <submittedName>
        <fullName evidence="12">Disease resistance protein At1g50180</fullName>
    </submittedName>
</protein>
<sequence length="986" mass="111870">MTSLVNILSATRERLLYLMYERGSPFGVDMLDLSPFCDGLRDLVDALKLVQSHTQTERQSERILQVKRRIRSLLFTTENEVEFYGLQHESGGSARGRGDQSTASGYMGGEKLENIHSQLMDAVVDYGREQAPDLGMGYDKIKSIKVSRIPEKAQRLVSRANYSNDSEHTVGLEDAISRLAEVSVPGDTDAKVVIASICGAGGIGKTTLANKVYNQHQIRGHFECFAWVYVGINWTIRDILVNILDQLLSSRLTKKNKELMMMSTVDVEDVELVQQVHDVLQENVCLIVLDNCCTYEFWDSLRMALPTGEENASRFILTTRQRDLAVRVGAGFIWDMQNLDPERSWELLSYWRDLALKDDQQELGEQGPELEQNIRRIPPEDGSDQQELGEQGPELEQNIRRIPPEDGSDQQELGEQGRELEQNIRSLISSCRGLPLAIILVASMLRSRTIDLQSVKVTLGIINSSGRGPESLSYYSLPLGISESFLYLGNFPNNSGIQVDKLCQLWIAEGLISTKYRERGETMMDVAVRYFGELVVRSLVILHEDEVSDVKLMSCHVHDLIRDFSISLGEEEEFYEVMESSINHPRMRSSAQRCAIYLNRYDNLADVCPSANLRSLLILNSDESGQEHTWRQEFFNFSNHRWLRVLDFDKVCFQDGKLPDGVSELFFLRYLSFRGSYLEDLPSFVGEFLYLETLDLRVRNDCTLTISNVIWKLKRLRHLYFPLAFQTPDHCGMLKLDGLNELETLEGLDTNVCSAEDLIKLTNLRSLAATVEGKLKDLVQIINCINNNSSHLRRTLLDIKNFDCYSEERVSFIPSLFSCGVLKSLRMEGHMGKVPEVSTISSSFTEIVLSGSEFERDPMETLGKLPNLRILVLEIEAFVGKNMNCSATGFPELRCLKLSKLYSLEAWEVAEGAMCKLFTLEISKCRRMKMLPEGLKYISSLRKLTISMMPEQFVGRLHKVDGKGGEDVDKINANCTIKFGSDDRWL</sequence>
<evidence type="ECO:0000256" key="3">
    <source>
        <dbReference type="ARBA" id="ARBA00022737"/>
    </source>
</evidence>
<keyword evidence="11" id="KW-1185">Reference proteome</keyword>
<dbReference type="InterPro" id="IPR032675">
    <property type="entry name" value="LRR_dom_sf"/>
</dbReference>
<feature type="region of interest" description="Disordered" evidence="7">
    <location>
        <begin position="364"/>
        <end position="416"/>
    </location>
</feature>
<keyword evidence="3" id="KW-0677">Repeat</keyword>
<dbReference type="InterPro" id="IPR058922">
    <property type="entry name" value="WHD_DRP"/>
</dbReference>
<dbReference type="SUPFAM" id="SSF52058">
    <property type="entry name" value="L domain-like"/>
    <property type="match status" value="1"/>
</dbReference>
<reference evidence="12" key="2">
    <citation type="submission" date="2025-08" db="UniProtKB">
        <authorList>
            <consortium name="RefSeq"/>
        </authorList>
    </citation>
    <scope>IDENTIFICATION</scope>
    <source>
        <tissue evidence="12">Leaves</tissue>
    </source>
</reference>
<dbReference type="GO" id="GO:0005524">
    <property type="term" value="F:ATP binding"/>
    <property type="evidence" value="ECO:0007669"/>
    <property type="project" value="UniProtKB-KW"/>
</dbReference>
<keyword evidence="2" id="KW-0433">Leucine-rich repeat</keyword>
<dbReference type="Gene3D" id="3.80.10.10">
    <property type="entry name" value="Ribonuclease Inhibitor"/>
    <property type="match status" value="1"/>
</dbReference>
<dbReference type="PRINTS" id="PR00364">
    <property type="entry name" value="DISEASERSIST"/>
</dbReference>
<dbReference type="GO" id="GO:0098542">
    <property type="term" value="P:defense response to other organism"/>
    <property type="evidence" value="ECO:0007669"/>
    <property type="project" value="TreeGrafter"/>
</dbReference>
<dbReference type="InterPro" id="IPR044974">
    <property type="entry name" value="Disease_R_plants"/>
</dbReference>
<dbReference type="Pfam" id="PF00931">
    <property type="entry name" value="NB-ARC"/>
    <property type="match status" value="1"/>
</dbReference>
<dbReference type="InterPro" id="IPR002182">
    <property type="entry name" value="NB-ARC"/>
</dbReference>
<keyword evidence="5" id="KW-0611">Plant defense</keyword>
<evidence type="ECO:0000259" key="9">
    <source>
        <dbReference type="Pfam" id="PF23559"/>
    </source>
</evidence>
<dbReference type="GeneID" id="113735407"/>
<organism evidence="11 12">
    <name type="scientific">Coffea arabica</name>
    <name type="common">Arabian coffee</name>
    <dbReference type="NCBI Taxonomy" id="13443"/>
    <lineage>
        <taxon>Eukaryota</taxon>
        <taxon>Viridiplantae</taxon>
        <taxon>Streptophyta</taxon>
        <taxon>Embryophyta</taxon>
        <taxon>Tracheophyta</taxon>
        <taxon>Spermatophyta</taxon>
        <taxon>Magnoliopsida</taxon>
        <taxon>eudicotyledons</taxon>
        <taxon>Gunneridae</taxon>
        <taxon>Pentapetalae</taxon>
        <taxon>asterids</taxon>
        <taxon>lamiids</taxon>
        <taxon>Gentianales</taxon>
        <taxon>Rubiaceae</taxon>
        <taxon>Ixoroideae</taxon>
        <taxon>Gardenieae complex</taxon>
        <taxon>Bertiereae - Coffeeae clade</taxon>
        <taxon>Coffeeae</taxon>
        <taxon>Coffea</taxon>
    </lineage>
</organism>
<evidence type="ECO:0000256" key="7">
    <source>
        <dbReference type="SAM" id="MobiDB-lite"/>
    </source>
</evidence>
<evidence type="ECO:0000256" key="4">
    <source>
        <dbReference type="ARBA" id="ARBA00022741"/>
    </source>
</evidence>
<dbReference type="Pfam" id="PF23559">
    <property type="entry name" value="WHD_DRP"/>
    <property type="match status" value="1"/>
</dbReference>
<feature type="domain" description="Disease resistance R13L4/SHOC-2-like LRR" evidence="10">
    <location>
        <begin position="635"/>
        <end position="950"/>
    </location>
</feature>
<dbReference type="InterPro" id="IPR055414">
    <property type="entry name" value="LRR_R13L4/SHOC2-like"/>
</dbReference>
<evidence type="ECO:0000256" key="2">
    <source>
        <dbReference type="ARBA" id="ARBA00022614"/>
    </source>
</evidence>
<accession>A0A6P6WSC7</accession>
<dbReference type="Gene3D" id="3.40.50.300">
    <property type="entry name" value="P-loop containing nucleotide triphosphate hydrolases"/>
    <property type="match status" value="1"/>
</dbReference>
<dbReference type="RefSeq" id="XP_027118220.1">
    <property type="nucleotide sequence ID" value="XM_027262419.2"/>
</dbReference>
<dbReference type="Pfam" id="PF23598">
    <property type="entry name" value="LRR_14"/>
    <property type="match status" value="1"/>
</dbReference>
<feature type="domain" description="NB-ARC" evidence="8">
    <location>
        <begin position="191"/>
        <end position="349"/>
    </location>
</feature>
<dbReference type="AlphaFoldDB" id="A0A6P6WSC7"/>
<name>A0A6P6WSC7_COFAR</name>
<dbReference type="GO" id="GO:0043531">
    <property type="term" value="F:ADP binding"/>
    <property type="evidence" value="ECO:0007669"/>
    <property type="project" value="InterPro"/>
</dbReference>
<dbReference type="PANTHER" id="PTHR23155">
    <property type="entry name" value="DISEASE RESISTANCE PROTEIN RP"/>
    <property type="match status" value="1"/>
</dbReference>
<gene>
    <name evidence="12" type="primary">LOC113735407</name>
</gene>
<feature type="domain" description="Disease resistance protein winged helix" evidence="9">
    <location>
        <begin position="491"/>
        <end position="564"/>
    </location>
</feature>
<dbReference type="InterPro" id="IPR027417">
    <property type="entry name" value="P-loop_NTPase"/>
</dbReference>